<proteinExistence type="predicted"/>
<dbReference type="Proteomes" id="UP001272242">
    <property type="component" value="Unassembled WGS sequence"/>
</dbReference>
<comment type="caution">
    <text evidence="1">The sequence shown here is derived from an EMBL/GenBank/DDBJ whole genome shotgun (WGS) entry which is preliminary data.</text>
</comment>
<organism evidence="1 2">
    <name type="scientific">Gemmata algarum</name>
    <dbReference type="NCBI Taxonomy" id="2975278"/>
    <lineage>
        <taxon>Bacteria</taxon>
        <taxon>Pseudomonadati</taxon>
        <taxon>Planctomycetota</taxon>
        <taxon>Planctomycetia</taxon>
        <taxon>Gemmatales</taxon>
        <taxon>Gemmataceae</taxon>
        <taxon>Gemmata</taxon>
    </lineage>
</organism>
<evidence type="ECO:0000313" key="2">
    <source>
        <dbReference type="Proteomes" id="UP001272242"/>
    </source>
</evidence>
<sequence>MTEADWWATSYPDKLLNWLFYTAQASERKFRLFSLACCRQVGDLLADSAFPQLLVLMEVLADDPVDAAKIERLRRAGRDNLYSVSSAHRTPKWHARNAALCGTGALWEGRGWQSRPAYWEYVYQNSEGGWLLGPFPHVVSEAVFCAHPRSEQAEALAHQLRVIRDLFGPLPFRDITVPRAWLTSDVLALARGIYDEHAFERMPILADALQEAGCDNDDILDHCRHEPFFVGGDAPKHRSAASGHVRGCWVIDLLLRRPWRSARPHPRR</sequence>
<evidence type="ECO:0000313" key="1">
    <source>
        <dbReference type="EMBL" id="MDY3559686.1"/>
    </source>
</evidence>
<reference evidence="2" key="1">
    <citation type="journal article" date="2023" name="Mar. Drugs">
        <title>Gemmata algarum, a Novel Planctomycete Isolated from an Algal Mat, Displays Antimicrobial Activity.</title>
        <authorList>
            <person name="Kumar G."/>
            <person name="Kallscheuer N."/>
            <person name="Kashif M."/>
            <person name="Ahamad S."/>
            <person name="Jagadeeshwari U."/>
            <person name="Pannikurungottu S."/>
            <person name="Haufschild T."/>
            <person name="Kabuu M."/>
            <person name="Sasikala C."/>
            <person name="Jogler C."/>
            <person name="Ramana C."/>
        </authorList>
    </citation>
    <scope>NUCLEOTIDE SEQUENCE [LARGE SCALE GENOMIC DNA]</scope>
    <source>
        <strain evidence="2">JC673</strain>
    </source>
</reference>
<keyword evidence="2" id="KW-1185">Reference proteome</keyword>
<dbReference type="EMBL" id="JAXBLV010000122">
    <property type="protein sequence ID" value="MDY3559686.1"/>
    <property type="molecule type" value="Genomic_DNA"/>
</dbReference>
<protein>
    <submittedName>
        <fullName evidence="1">Uncharacterized protein</fullName>
    </submittedName>
</protein>
<gene>
    <name evidence="1" type="ORF">R5W23_000700</name>
</gene>
<dbReference type="RefSeq" id="WP_320686403.1">
    <property type="nucleotide sequence ID" value="NZ_JAXBLV010000122.1"/>
</dbReference>
<accession>A0ABU5EWK9</accession>
<name>A0ABU5EWK9_9BACT</name>